<sequence length="88" mass="9883">MVQNNGQSMGSEHSAYALDFDVGPEGSKFNVAPSWVQKKAELSAIHDNEEYWKPPTRPKPPNAKSTYGRTYKWDLGLISAEWPAGRIF</sequence>
<name>A0A1R1YRD4_9FUNG</name>
<dbReference type="Proteomes" id="UP000187429">
    <property type="component" value="Unassembled WGS sequence"/>
</dbReference>
<evidence type="ECO:0000313" key="1">
    <source>
        <dbReference type="EMBL" id="OMJ29447.1"/>
    </source>
</evidence>
<dbReference type="AlphaFoldDB" id="A0A1R1YRD4"/>
<dbReference type="EMBL" id="LSSM01000278">
    <property type="protein sequence ID" value="OMJ29447.1"/>
    <property type="molecule type" value="Genomic_DNA"/>
</dbReference>
<reference evidence="2" key="1">
    <citation type="submission" date="2017-01" db="EMBL/GenBank/DDBJ databases">
        <authorList>
            <person name="Wang Y."/>
            <person name="White M."/>
            <person name="Kvist S."/>
            <person name="Moncalvo J.-M."/>
        </authorList>
    </citation>
    <scope>NUCLEOTIDE SEQUENCE [LARGE SCALE GENOMIC DNA]</scope>
    <source>
        <strain evidence="2">ID-206-W2</strain>
    </source>
</reference>
<proteinExistence type="predicted"/>
<accession>A0A1R1YRD4</accession>
<comment type="caution">
    <text evidence="1">The sequence shown here is derived from an EMBL/GenBank/DDBJ whole genome shotgun (WGS) entry which is preliminary data.</text>
</comment>
<protein>
    <submittedName>
        <fullName evidence="1">Uncharacterized protein</fullName>
    </submittedName>
</protein>
<evidence type="ECO:0000313" key="2">
    <source>
        <dbReference type="Proteomes" id="UP000187429"/>
    </source>
</evidence>
<organism evidence="1 2">
    <name type="scientific">Smittium culicis</name>
    <dbReference type="NCBI Taxonomy" id="133412"/>
    <lineage>
        <taxon>Eukaryota</taxon>
        <taxon>Fungi</taxon>
        <taxon>Fungi incertae sedis</taxon>
        <taxon>Zoopagomycota</taxon>
        <taxon>Kickxellomycotina</taxon>
        <taxon>Harpellomycetes</taxon>
        <taxon>Harpellales</taxon>
        <taxon>Legeriomycetaceae</taxon>
        <taxon>Smittium</taxon>
    </lineage>
</organism>
<keyword evidence="2" id="KW-1185">Reference proteome</keyword>
<gene>
    <name evidence="1" type="ORF">AYI69_g1047</name>
</gene>